<keyword evidence="4" id="KW-1185">Reference proteome</keyword>
<name>A0A6J1EQ43_CUCMO</name>
<dbReference type="GO" id="GO:0045547">
    <property type="term" value="F:ditrans,polycis-polyprenyl diphosphate synthase [(2E,6E)-farnesyl diphosphate specific] activity"/>
    <property type="evidence" value="ECO:0007669"/>
    <property type="project" value="TreeGrafter"/>
</dbReference>
<sequence>MRIGNVWMSFWVTLTRILEHAINFIKRSTLKILSMGPIPNHVAFILDGNRRFAKKQKLVKGFGYKFGYIALMFMLKYCYELGVTYVTIYVFSIDNFKRSPQEVDAVMDLILEKVELWIKGEGFVYEYGIRLHFLGDLNLLSEPVREAVDRAMAATKNNNGAVLAICVAYTSTDEIVHAVERACEEKWDEIMNSKRVAVDEHGELKLITLGDVEKHMYAAVTPDPELLIRTSGEARLSNFLLWQTSCCYLYSTSVLWPEVNVCNFMWAILNFQRNHFYLVRKRKELKVVRE</sequence>
<dbReference type="EC" id="2.5.1.-" evidence="3"/>
<dbReference type="KEGG" id="cmos:111434641"/>
<dbReference type="InterPro" id="IPR018520">
    <property type="entry name" value="UPP_synth-like_CS"/>
</dbReference>
<dbReference type="GO" id="GO:0016094">
    <property type="term" value="P:polyprenol biosynthetic process"/>
    <property type="evidence" value="ECO:0007669"/>
    <property type="project" value="TreeGrafter"/>
</dbReference>
<keyword evidence="3" id="KW-1133">Transmembrane helix</keyword>
<evidence type="ECO:0000313" key="5">
    <source>
        <dbReference type="RefSeq" id="XP_022927875.1"/>
    </source>
</evidence>
<dbReference type="InterPro" id="IPR036424">
    <property type="entry name" value="UPP_synth-like_sf"/>
</dbReference>
<dbReference type="CDD" id="cd00475">
    <property type="entry name" value="Cis_IPPS"/>
    <property type="match status" value="1"/>
</dbReference>
<dbReference type="RefSeq" id="XP_022927875.1">
    <property type="nucleotide sequence ID" value="XM_023072107.1"/>
</dbReference>
<dbReference type="PANTHER" id="PTHR10291:SF18">
    <property type="entry name" value="DEHYDRODOLICHYL DIPHOSPHATE SYNTHASE CPT3"/>
    <property type="match status" value="1"/>
</dbReference>
<accession>A0A6J1EQ43</accession>
<dbReference type="SUPFAM" id="SSF64005">
    <property type="entry name" value="Undecaprenyl diphosphate synthase"/>
    <property type="match status" value="1"/>
</dbReference>
<dbReference type="PROSITE" id="PS01066">
    <property type="entry name" value="UPP_SYNTHASE"/>
    <property type="match status" value="1"/>
</dbReference>
<dbReference type="Proteomes" id="UP000504609">
    <property type="component" value="Unplaced"/>
</dbReference>
<evidence type="ECO:0000256" key="2">
    <source>
        <dbReference type="ARBA" id="ARBA00022679"/>
    </source>
</evidence>
<evidence type="ECO:0000313" key="4">
    <source>
        <dbReference type="Proteomes" id="UP000504609"/>
    </source>
</evidence>
<dbReference type="HAMAP" id="MF_01139">
    <property type="entry name" value="ISPT"/>
    <property type="match status" value="1"/>
</dbReference>
<feature type="transmembrane region" description="Helical" evidence="3">
    <location>
        <begin position="66"/>
        <end position="91"/>
    </location>
</feature>
<keyword evidence="2 3" id="KW-0808">Transferase</keyword>
<dbReference type="Pfam" id="PF01255">
    <property type="entry name" value="Prenyltransf"/>
    <property type="match status" value="1"/>
</dbReference>
<dbReference type="InterPro" id="IPR001441">
    <property type="entry name" value="UPP_synth-like"/>
</dbReference>
<organism evidence="4 5">
    <name type="scientific">Cucurbita moschata</name>
    <name type="common">Winter crookneck squash</name>
    <name type="synonym">Cucurbita pepo var. moschata</name>
    <dbReference type="NCBI Taxonomy" id="3662"/>
    <lineage>
        <taxon>Eukaryota</taxon>
        <taxon>Viridiplantae</taxon>
        <taxon>Streptophyta</taxon>
        <taxon>Embryophyta</taxon>
        <taxon>Tracheophyta</taxon>
        <taxon>Spermatophyta</taxon>
        <taxon>Magnoliopsida</taxon>
        <taxon>eudicotyledons</taxon>
        <taxon>Gunneridae</taxon>
        <taxon>Pentapetalae</taxon>
        <taxon>rosids</taxon>
        <taxon>fabids</taxon>
        <taxon>Cucurbitales</taxon>
        <taxon>Cucurbitaceae</taxon>
        <taxon>Cucurbiteae</taxon>
        <taxon>Cucurbita</taxon>
    </lineage>
</organism>
<keyword evidence="3" id="KW-0812">Transmembrane</keyword>
<dbReference type="Gene3D" id="3.40.1180.10">
    <property type="entry name" value="Decaprenyl diphosphate synthase-like"/>
    <property type="match status" value="1"/>
</dbReference>
<keyword evidence="3" id="KW-0472">Membrane</keyword>
<dbReference type="AlphaFoldDB" id="A0A6J1EQ43"/>
<gene>
    <name evidence="5" type="primary">LOC111434641</name>
</gene>
<reference evidence="5" key="1">
    <citation type="submission" date="2025-08" db="UniProtKB">
        <authorList>
            <consortium name="RefSeq"/>
        </authorList>
    </citation>
    <scope>IDENTIFICATION</scope>
    <source>
        <tissue evidence="5">Young leaves</tissue>
    </source>
</reference>
<dbReference type="NCBIfam" id="TIGR00055">
    <property type="entry name" value="uppS"/>
    <property type="match status" value="1"/>
</dbReference>
<evidence type="ECO:0000256" key="1">
    <source>
        <dbReference type="ARBA" id="ARBA00005432"/>
    </source>
</evidence>
<dbReference type="PANTHER" id="PTHR10291">
    <property type="entry name" value="DEHYDRODOLICHYL DIPHOSPHATE SYNTHASE FAMILY MEMBER"/>
    <property type="match status" value="1"/>
</dbReference>
<dbReference type="GeneID" id="111434641"/>
<proteinExistence type="inferred from homology"/>
<comment type="similarity">
    <text evidence="1 3">Belongs to the UPP synthase family.</text>
</comment>
<dbReference type="GO" id="GO:0005783">
    <property type="term" value="C:endoplasmic reticulum"/>
    <property type="evidence" value="ECO:0007669"/>
    <property type="project" value="TreeGrafter"/>
</dbReference>
<protein>
    <recommendedName>
        <fullName evidence="3">Alkyl transferase</fullName>
        <ecNumber evidence="3">2.5.1.-</ecNumber>
    </recommendedName>
</protein>
<evidence type="ECO:0000256" key="3">
    <source>
        <dbReference type="RuleBase" id="RU363018"/>
    </source>
</evidence>